<proteinExistence type="predicted"/>
<dbReference type="AlphaFoldDB" id="A0A9D1V461"/>
<evidence type="ECO:0000313" key="3">
    <source>
        <dbReference type="Proteomes" id="UP000824193"/>
    </source>
</evidence>
<name>A0A9D1V461_9FIRM</name>
<dbReference type="Pfam" id="PF00561">
    <property type="entry name" value="Abhydrolase_1"/>
    <property type="match status" value="1"/>
</dbReference>
<dbReference type="Gene3D" id="3.40.50.1820">
    <property type="entry name" value="alpha/beta hydrolase"/>
    <property type="match status" value="1"/>
</dbReference>
<evidence type="ECO:0000313" key="2">
    <source>
        <dbReference type="EMBL" id="HIX05613.1"/>
    </source>
</evidence>
<keyword evidence="2" id="KW-0378">Hydrolase</keyword>
<feature type="domain" description="AB hydrolase-1" evidence="1">
    <location>
        <begin position="14"/>
        <end position="114"/>
    </location>
</feature>
<sequence>MEILEFGDRNKRKIIFIHGFQCPYQIWEKYIEHYQKDYHIIIPIMPGHNPKKQEKFFSFLQTSRELEDYYISRYGKSVYAIYGMSMGGVLTATLWQNGQLEIEKVIFDGSPLVSVNGIMKRMMLQFYLNITHKSQQRDKKTLAQATKSICPQEYLRDFLQVLDNMSDTTIINYISEIANFRLKDDVDTPNTKIYFYYGTAVNELLAKKSAQVIAKNYSGSVIKCFKGKGHCENALLHPDVMIQELDQVLI</sequence>
<dbReference type="GO" id="GO:0016787">
    <property type="term" value="F:hydrolase activity"/>
    <property type="evidence" value="ECO:0007669"/>
    <property type="project" value="UniProtKB-KW"/>
</dbReference>
<dbReference type="InterPro" id="IPR000073">
    <property type="entry name" value="AB_hydrolase_1"/>
</dbReference>
<protein>
    <submittedName>
        <fullName evidence="2">Alpha/beta hydrolase</fullName>
    </submittedName>
</protein>
<organism evidence="2 3">
    <name type="scientific">Candidatus Allofournierella pullicola</name>
    <dbReference type="NCBI Taxonomy" id="2838596"/>
    <lineage>
        <taxon>Bacteria</taxon>
        <taxon>Bacillati</taxon>
        <taxon>Bacillota</taxon>
        <taxon>Clostridia</taxon>
        <taxon>Eubacteriales</taxon>
        <taxon>Oscillospiraceae</taxon>
        <taxon>Allofournierella</taxon>
    </lineage>
</organism>
<dbReference type="InterPro" id="IPR029058">
    <property type="entry name" value="AB_hydrolase_fold"/>
</dbReference>
<dbReference type="EMBL" id="DXFW01000018">
    <property type="protein sequence ID" value="HIX05613.1"/>
    <property type="molecule type" value="Genomic_DNA"/>
</dbReference>
<dbReference type="Proteomes" id="UP000824193">
    <property type="component" value="Unassembled WGS sequence"/>
</dbReference>
<reference evidence="2" key="1">
    <citation type="journal article" date="2021" name="PeerJ">
        <title>Extensive microbial diversity within the chicken gut microbiome revealed by metagenomics and culture.</title>
        <authorList>
            <person name="Gilroy R."/>
            <person name="Ravi A."/>
            <person name="Getino M."/>
            <person name="Pursley I."/>
            <person name="Horton D.L."/>
            <person name="Alikhan N.F."/>
            <person name="Baker D."/>
            <person name="Gharbi K."/>
            <person name="Hall N."/>
            <person name="Watson M."/>
            <person name="Adriaenssens E.M."/>
            <person name="Foster-Nyarko E."/>
            <person name="Jarju S."/>
            <person name="Secka A."/>
            <person name="Antonio M."/>
            <person name="Oren A."/>
            <person name="Chaudhuri R.R."/>
            <person name="La Ragione R."/>
            <person name="Hildebrand F."/>
            <person name="Pallen M.J."/>
        </authorList>
    </citation>
    <scope>NUCLEOTIDE SEQUENCE</scope>
    <source>
        <strain evidence="2">2239</strain>
    </source>
</reference>
<reference evidence="2" key="2">
    <citation type="submission" date="2021-04" db="EMBL/GenBank/DDBJ databases">
        <authorList>
            <person name="Gilroy R."/>
        </authorList>
    </citation>
    <scope>NUCLEOTIDE SEQUENCE</scope>
    <source>
        <strain evidence="2">2239</strain>
    </source>
</reference>
<comment type="caution">
    <text evidence="2">The sequence shown here is derived from an EMBL/GenBank/DDBJ whole genome shotgun (WGS) entry which is preliminary data.</text>
</comment>
<accession>A0A9D1V461</accession>
<gene>
    <name evidence="2" type="ORF">H9865_05865</name>
</gene>
<evidence type="ECO:0000259" key="1">
    <source>
        <dbReference type="Pfam" id="PF00561"/>
    </source>
</evidence>
<dbReference type="SUPFAM" id="SSF53474">
    <property type="entry name" value="alpha/beta-Hydrolases"/>
    <property type="match status" value="1"/>
</dbReference>